<evidence type="ECO:0000313" key="4">
    <source>
        <dbReference type="Proteomes" id="UP001177140"/>
    </source>
</evidence>
<feature type="compositionally biased region" description="Low complexity" evidence="1">
    <location>
        <begin position="9"/>
        <end position="18"/>
    </location>
</feature>
<feature type="domain" description="DUF3615" evidence="2">
    <location>
        <begin position="63"/>
        <end position="159"/>
    </location>
</feature>
<proteinExistence type="predicted"/>
<organism evidence="3 4">
    <name type="scientific">Papaver nudicaule</name>
    <name type="common">Iceland poppy</name>
    <dbReference type="NCBI Taxonomy" id="74823"/>
    <lineage>
        <taxon>Eukaryota</taxon>
        <taxon>Viridiplantae</taxon>
        <taxon>Streptophyta</taxon>
        <taxon>Embryophyta</taxon>
        <taxon>Tracheophyta</taxon>
        <taxon>Spermatophyta</taxon>
        <taxon>Magnoliopsida</taxon>
        <taxon>Ranunculales</taxon>
        <taxon>Papaveraceae</taxon>
        <taxon>Papaveroideae</taxon>
        <taxon>Papaver</taxon>
    </lineage>
</organism>
<dbReference type="EMBL" id="JAJJMA010163668">
    <property type="protein sequence ID" value="MCL7036039.1"/>
    <property type="molecule type" value="Genomic_DNA"/>
</dbReference>
<reference evidence="3" key="1">
    <citation type="submission" date="2022-03" db="EMBL/GenBank/DDBJ databases">
        <title>A functionally conserved STORR gene fusion in Papaver species that diverged 16.8 million years ago.</title>
        <authorList>
            <person name="Catania T."/>
        </authorList>
    </citation>
    <scope>NUCLEOTIDE SEQUENCE</scope>
    <source>
        <strain evidence="3">S-191538</strain>
    </source>
</reference>
<name>A0AA41SAM8_PAPNU</name>
<dbReference type="PANTHER" id="PTHR34710:SF20">
    <property type="entry name" value="OS10G0550200 PROTEIN"/>
    <property type="match status" value="1"/>
</dbReference>
<sequence length="202" mass="22861">MVVLRSSKDTSSSSSSNSKWGRGRVSYPSFNGFKRLPSIRKPPSRDLKWSPKQCRDHVRPYATEAMNFYNTEMGTKYKLVEPGYITSAILPTCFLFHIDFTAKKIDVAGAPVEMFFAELTEIKQVRCVKFCTSMGPKKMIAGDKNNGCLYCEFHNVQHPLGGGFMAGGGGLFTDEKLVEKQEIKSEQIERYAEMTTRQPLYR</sequence>
<dbReference type="InterPro" id="IPR022059">
    <property type="entry name" value="DUF3615"/>
</dbReference>
<dbReference type="Proteomes" id="UP001177140">
    <property type="component" value="Unassembled WGS sequence"/>
</dbReference>
<comment type="caution">
    <text evidence="3">The sequence shown here is derived from an EMBL/GenBank/DDBJ whole genome shotgun (WGS) entry which is preliminary data.</text>
</comment>
<accession>A0AA41SAM8</accession>
<evidence type="ECO:0000256" key="1">
    <source>
        <dbReference type="SAM" id="MobiDB-lite"/>
    </source>
</evidence>
<dbReference type="Pfam" id="PF12274">
    <property type="entry name" value="DUF3615"/>
    <property type="match status" value="1"/>
</dbReference>
<dbReference type="AlphaFoldDB" id="A0AA41SAM8"/>
<evidence type="ECO:0000313" key="3">
    <source>
        <dbReference type="EMBL" id="MCL7036039.1"/>
    </source>
</evidence>
<gene>
    <name evidence="3" type="ORF">MKW94_025632</name>
</gene>
<feature type="region of interest" description="Disordered" evidence="1">
    <location>
        <begin position="1"/>
        <end position="28"/>
    </location>
</feature>
<dbReference type="PANTHER" id="PTHR34710">
    <property type="entry name" value="OS03G0834100 PROTEIN"/>
    <property type="match status" value="1"/>
</dbReference>
<evidence type="ECO:0000259" key="2">
    <source>
        <dbReference type="Pfam" id="PF12274"/>
    </source>
</evidence>
<keyword evidence="4" id="KW-1185">Reference proteome</keyword>
<protein>
    <recommendedName>
        <fullName evidence="2">DUF3615 domain-containing protein</fullName>
    </recommendedName>
</protein>